<comment type="cofactor">
    <cofactor evidence="1">
        <name>Mg(2+)</name>
        <dbReference type="ChEBI" id="CHEBI:18420"/>
    </cofactor>
</comment>
<evidence type="ECO:0000259" key="12">
    <source>
        <dbReference type="Pfam" id="PF02875"/>
    </source>
</evidence>
<dbReference type="GO" id="GO:0004326">
    <property type="term" value="F:tetrahydrofolylpolyglutamate synthase activity"/>
    <property type="evidence" value="ECO:0007669"/>
    <property type="project" value="UniProtKB-EC"/>
</dbReference>
<keyword evidence="8" id="KW-0460">Magnesium</keyword>
<dbReference type="PANTHER" id="PTHR11136:SF0">
    <property type="entry name" value="DIHYDROFOLATE SYNTHETASE-RELATED"/>
    <property type="match status" value="1"/>
</dbReference>
<feature type="domain" description="Mur ligase central" evidence="13">
    <location>
        <begin position="44"/>
        <end position="270"/>
    </location>
</feature>
<dbReference type="NCBIfam" id="TIGR01499">
    <property type="entry name" value="folC"/>
    <property type="match status" value="1"/>
</dbReference>
<comment type="similarity">
    <text evidence="2 11">Belongs to the folylpolyglutamate synthase family.</text>
</comment>
<dbReference type="Pfam" id="PF08245">
    <property type="entry name" value="Mur_ligase_M"/>
    <property type="match status" value="1"/>
</dbReference>
<dbReference type="EC" id="6.3.2.17" evidence="3"/>
<dbReference type="PROSITE" id="PS01012">
    <property type="entry name" value="FOLYLPOLYGLU_SYNT_2"/>
    <property type="match status" value="1"/>
</dbReference>
<evidence type="ECO:0000259" key="13">
    <source>
        <dbReference type="Pfam" id="PF08245"/>
    </source>
</evidence>
<keyword evidence="6 11" id="KW-0547">Nucleotide-binding</keyword>
<evidence type="ECO:0000256" key="5">
    <source>
        <dbReference type="ARBA" id="ARBA00022723"/>
    </source>
</evidence>
<keyword evidence="7 11" id="KW-0067">ATP-binding</keyword>
<evidence type="ECO:0000313" key="14">
    <source>
        <dbReference type="EMBL" id="QUI21965.1"/>
    </source>
</evidence>
<keyword evidence="4 11" id="KW-0436">Ligase</keyword>
<evidence type="ECO:0000256" key="9">
    <source>
        <dbReference type="ARBA" id="ARBA00030592"/>
    </source>
</evidence>
<evidence type="ECO:0000256" key="10">
    <source>
        <dbReference type="ARBA" id="ARBA00047493"/>
    </source>
</evidence>
<dbReference type="Gene3D" id="3.90.190.20">
    <property type="entry name" value="Mur ligase, C-terminal domain"/>
    <property type="match status" value="1"/>
</dbReference>
<dbReference type="EMBL" id="CP058649">
    <property type="protein sequence ID" value="QUI21965.1"/>
    <property type="molecule type" value="Genomic_DNA"/>
</dbReference>
<dbReference type="Pfam" id="PF02875">
    <property type="entry name" value="Mur_ligase_C"/>
    <property type="match status" value="1"/>
</dbReference>
<sequence length="432" mass="49240">MNYNQVVNYILDIPKFAVKAGLDNIRVLLELLGNPQEDFKIIHVAGTNGKGSVCSMLSHILTAHGYRTGLFTSPHLMKINERLKINQDDISDDMFCQVFHEIYEKIQEMVEKGHNHPTFFEVLVAMALLYFKKEQVDYAVLETGVGGRLDSTNVIEKPVLTIITPIGLDHMAVLGDTIEAIAQEKAGIIKEGRPTVLYYNKEVVYDVVSRVCRQKKSKLYSYGDFKYHILKINKKNIDFSINNKYYKYEKVYLRTIAHYQLINVSIALTAVKVLIDWGLSLSEEKVIEGLAAFTWPGRMEFLTDNILIDGAHNALGMRMFAHEINTHYKNQELTILFASMKDKPYTDMIKELKKCHNINKVILTQIENDRAASVDELKDVFQKEGFLDIQCIEQIDQALAYVKQISLEGSMVCCIGSLYLAGYIKGEIEEED</sequence>
<dbReference type="SUPFAM" id="SSF53623">
    <property type="entry name" value="MurD-like peptide ligases, catalytic domain"/>
    <property type="match status" value="1"/>
</dbReference>
<evidence type="ECO:0000313" key="15">
    <source>
        <dbReference type="Proteomes" id="UP000683246"/>
    </source>
</evidence>
<dbReference type="InterPro" id="IPR004101">
    <property type="entry name" value="Mur_ligase_C"/>
</dbReference>
<dbReference type="Proteomes" id="UP000683246">
    <property type="component" value="Chromosome"/>
</dbReference>
<keyword evidence="15" id="KW-1185">Reference proteome</keyword>
<dbReference type="InterPro" id="IPR013221">
    <property type="entry name" value="Mur_ligase_cen"/>
</dbReference>
<protein>
    <recommendedName>
        <fullName evidence="3">tetrahydrofolate synthase</fullName>
        <ecNumber evidence="3">6.3.2.17</ecNumber>
    </recommendedName>
    <alternativeName>
        <fullName evidence="9">Tetrahydrofolylpolyglutamate synthase</fullName>
    </alternativeName>
</protein>
<accession>A0A8J8MHX9</accession>
<evidence type="ECO:0000256" key="2">
    <source>
        <dbReference type="ARBA" id="ARBA00008276"/>
    </source>
</evidence>
<evidence type="ECO:0000256" key="11">
    <source>
        <dbReference type="PIRNR" id="PIRNR001563"/>
    </source>
</evidence>
<dbReference type="FunFam" id="3.40.1190.10:FF:000011">
    <property type="entry name" value="Folylpolyglutamate synthase/dihydrofolate synthase"/>
    <property type="match status" value="1"/>
</dbReference>
<gene>
    <name evidence="14" type="ORF">HZI73_06460</name>
</gene>
<proteinExistence type="inferred from homology"/>
<feature type="domain" description="Mur ligase C-terminal" evidence="12">
    <location>
        <begin position="297"/>
        <end position="417"/>
    </location>
</feature>
<dbReference type="GO" id="GO:0046872">
    <property type="term" value="F:metal ion binding"/>
    <property type="evidence" value="ECO:0007669"/>
    <property type="project" value="UniProtKB-KW"/>
</dbReference>
<evidence type="ECO:0000256" key="7">
    <source>
        <dbReference type="ARBA" id="ARBA00022840"/>
    </source>
</evidence>
<dbReference type="PIRSF" id="PIRSF001563">
    <property type="entry name" value="Folylpolyglu_synth"/>
    <property type="match status" value="1"/>
</dbReference>
<dbReference type="RefSeq" id="WP_212697436.1">
    <property type="nucleotide sequence ID" value="NZ_CP058649.1"/>
</dbReference>
<dbReference type="InterPro" id="IPR018109">
    <property type="entry name" value="Folylpolyglutamate_synth_CS"/>
</dbReference>
<evidence type="ECO:0000256" key="3">
    <source>
        <dbReference type="ARBA" id="ARBA00013025"/>
    </source>
</evidence>
<dbReference type="InterPro" id="IPR036615">
    <property type="entry name" value="Mur_ligase_C_dom_sf"/>
</dbReference>
<dbReference type="GO" id="GO:0005737">
    <property type="term" value="C:cytoplasm"/>
    <property type="evidence" value="ECO:0007669"/>
    <property type="project" value="TreeGrafter"/>
</dbReference>
<dbReference type="AlphaFoldDB" id="A0A8J8MHX9"/>
<dbReference type="KEGG" id="vpy:HZI73_06460"/>
<evidence type="ECO:0000256" key="8">
    <source>
        <dbReference type="ARBA" id="ARBA00022842"/>
    </source>
</evidence>
<reference evidence="14" key="1">
    <citation type="submission" date="2020-07" db="EMBL/GenBank/DDBJ databases">
        <title>Vallitalea pronyensis genome.</title>
        <authorList>
            <person name="Postec A."/>
        </authorList>
    </citation>
    <scope>NUCLEOTIDE SEQUENCE</scope>
    <source>
        <strain evidence="14">FatNI3</strain>
    </source>
</reference>
<dbReference type="Gene3D" id="3.40.1190.10">
    <property type="entry name" value="Mur-like, catalytic domain"/>
    <property type="match status" value="1"/>
</dbReference>
<evidence type="ECO:0000256" key="4">
    <source>
        <dbReference type="ARBA" id="ARBA00022598"/>
    </source>
</evidence>
<dbReference type="GO" id="GO:0005524">
    <property type="term" value="F:ATP binding"/>
    <property type="evidence" value="ECO:0007669"/>
    <property type="project" value="UniProtKB-KW"/>
</dbReference>
<dbReference type="SUPFAM" id="SSF53244">
    <property type="entry name" value="MurD-like peptide ligases, peptide-binding domain"/>
    <property type="match status" value="1"/>
</dbReference>
<dbReference type="PANTHER" id="PTHR11136">
    <property type="entry name" value="FOLYLPOLYGLUTAMATE SYNTHASE-RELATED"/>
    <property type="match status" value="1"/>
</dbReference>
<dbReference type="GO" id="GO:0008841">
    <property type="term" value="F:dihydrofolate synthase activity"/>
    <property type="evidence" value="ECO:0007669"/>
    <property type="project" value="TreeGrafter"/>
</dbReference>
<evidence type="ECO:0000256" key="1">
    <source>
        <dbReference type="ARBA" id="ARBA00001946"/>
    </source>
</evidence>
<name>A0A8J8MHX9_9FIRM</name>
<dbReference type="PROSITE" id="PS01011">
    <property type="entry name" value="FOLYLPOLYGLU_SYNT_1"/>
    <property type="match status" value="1"/>
</dbReference>
<evidence type="ECO:0000256" key="6">
    <source>
        <dbReference type="ARBA" id="ARBA00022741"/>
    </source>
</evidence>
<keyword evidence="5" id="KW-0479">Metal-binding</keyword>
<comment type="catalytic activity">
    <reaction evidence="10">
        <text>(6S)-5,6,7,8-tetrahydrofolyl-(gamma-L-Glu)(n) + L-glutamate + ATP = (6S)-5,6,7,8-tetrahydrofolyl-(gamma-L-Glu)(n+1) + ADP + phosphate + H(+)</text>
        <dbReference type="Rhea" id="RHEA:10580"/>
        <dbReference type="Rhea" id="RHEA-COMP:14738"/>
        <dbReference type="Rhea" id="RHEA-COMP:14740"/>
        <dbReference type="ChEBI" id="CHEBI:15378"/>
        <dbReference type="ChEBI" id="CHEBI:29985"/>
        <dbReference type="ChEBI" id="CHEBI:30616"/>
        <dbReference type="ChEBI" id="CHEBI:43474"/>
        <dbReference type="ChEBI" id="CHEBI:141005"/>
        <dbReference type="ChEBI" id="CHEBI:456216"/>
        <dbReference type="EC" id="6.3.2.17"/>
    </reaction>
</comment>
<organism evidence="14 15">
    <name type="scientific">Vallitalea pronyensis</name>
    <dbReference type="NCBI Taxonomy" id="1348613"/>
    <lineage>
        <taxon>Bacteria</taxon>
        <taxon>Bacillati</taxon>
        <taxon>Bacillota</taxon>
        <taxon>Clostridia</taxon>
        <taxon>Lachnospirales</taxon>
        <taxon>Vallitaleaceae</taxon>
        <taxon>Vallitalea</taxon>
    </lineage>
</organism>
<dbReference type="InterPro" id="IPR001645">
    <property type="entry name" value="Folylpolyglutamate_synth"/>
</dbReference>
<dbReference type="InterPro" id="IPR036565">
    <property type="entry name" value="Mur-like_cat_sf"/>
</dbReference>